<sequence length="160" mass="16312">MSALSLVIGLSAACAASAAPRLIGFHIAPQPLPAALTQLAIQAGVSISTGPAFACGPARGLEGRYNLEVALTRLLAGTGCGYRLIDAGAVEIVRLPPVAPTRPAAATPSAPVETSELIVVATRRPTQADRLAYAVSAQDSHLLTAMGSATPVIWPSRRPL</sequence>
<evidence type="ECO:0000313" key="2">
    <source>
        <dbReference type="EMBL" id="QQZ51080.1"/>
    </source>
</evidence>
<reference evidence="2" key="1">
    <citation type="submission" date="2021-01" db="EMBL/GenBank/DDBJ databases">
        <title>Genome sequence of Phenylobacterium sp. 20VBR1 isolated from a valley glaceir, Ny-Alesund, Svalbard.</title>
        <authorList>
            <person name="Thomas F.A."/>
            <person name="Krishnan K.P."/>
            <person name="Sinha R.K."/>
        </authorList>
    </citation>
    <scope>NUCLEOTIDE SEQUENCE</scope>
    <source>
        <strain evidence="2">20VBR1</strain>
    </source>
</reference>
<dbReference type="Gene3D" id="3.55.50.30">
    <property type="match status" value="1"/>
</dbReference>
<feature type="signal peptide" evidence="1">
    <location>
        <begin position="1"/>
        <end position="18"/>
    </location>
</feature>
<dbReference type="AlphaFoldDB" id="A0A974S8G7"/>
<protein>
    <submittedName>
        <fullName evidence="2">STN domain-containing protein</fullName>
    </submittedName>
</protein>
<feature type="chain" id="PRO_5036733785" evidence="1">
    <location>
        <begin position="19"/>
        <end position="160"/>
    </location>
</feature>
<dbReference type="EMBL" id="CP068570">
    <property type="protein sequence ID" value="QQZ51080.1"/>
    <property type="molecule type" value="Genomic_DNA"/>
</dbReference>
<gene>
    <name evidence="2" type="ORF">JKL49_07930</name>
</gene>
<name>A0A974S8G7_9CAUL</name>
<proteinExistence type="predicted"/>
<accession>A0A974S8G7</accession>
<organism evidence="2">
    <name type="scientific">Phenylobacterium glaciei</name>
    <dbReference type="NCBI Taxonomy" id="2803784"/>
    <lineage>
        <taxon>Bacteria</taxon>
        <taxon>Pseudomonadati</taxon>
        <taxon>Pseudomonadota</taxon>
        <taxon>Alphaproteobacteria</taxon>
        <taxon>Caulobacterales</taxon>
        <taxon>Caulobacteraceae</taxon>
        <taxon>Phenylobacterium</taxon>
    </lineage>
</organism>
<keyword evidence="1" id="KW-0732">Signal</keyword>
<evidence type="ECO:0000256" key="1">
    <source>
        <dbReference type="SAM" id="SignalP"/>
    </source>
</evidence>